<evidence type="ECO:0000256" key="2">
    <source>
        <dbReference type="ARBA" id="ARBA00022801"/>
    </source>
</evidence>
<keyword evidence="2 4" id="KW-0378">Hydrolase</keyword>
<dbReference type="PANTHER" id="PTHR47572:SF4">
    <property type="entry name" value="LACTONASE DRP35"/>
    <property type="match status" value="1"/>
</dbReference>
<dbReference type="Gene3D" id="2.120.10.30">
    <property type="entry name" value="TolB, C-terminal domain"/>
    <property type="match status" value="1"/>
</dbReference>
<comment type="similarity">
    <text evidence="1">Belongs to the SMP-30/CGR1 family.</text>
</comment>
<dbReference type="EMBL" id="BAWF01000022">
    <property type="protein sequence ID" value="GAF45516.1"/>
    <property type="molecule type" value="Genomic_DNA"/>
</dbReference>
<gene>
    <name evidence="4" type="ORF">RW1_022_00960</name>
</gene>
<dbReference type="InterPro" id="IPR013658">
    <property type="entry name" value="SGL"/>
</dbReference>
<dbReference type="AlphaFoldDB" id="X0Q4T7"/>
<evidence type="ECO:0000256" key="1">
    <source>
        <dbReference type="ARBA" id="ARBA00008853"/>
    </source>
</evidence>
<proteinExistence type="inferred from homology"/>
<evidence type="ECO:0000259" key="3">
    <source>
        <dbReference type="Pfam" id="PF08450"/>
    </source>
</evidence>
<dbReference type="InterPro" id="IPR011042">
    <property type="entry name" value="6-blade_b-propeller_TolB-like"/>
</dbReference>
<organism evidence="4 5">
    <name type="scientific">Rhodococcus wratislaviensis NBRC 100605</name>
    <dbReference type="NCBI Taxonomy" id="1219028"/>
    <lineage>
        <taxon>Bacteria</taxon>
        <taxon>Bacillati</taxon>
        <taxon>Actinomycetota</taxon>
        <taxon>Actinomycetes</taxon>
        <taxon>Mycobacteriales</taxon>
        <taxon>Nocardiaceae</taxon>
        <taxon>Rhodococcus</taxon>
    </lineage>
</organism>
<evidence type="ECO:0000313" key="5">
    <source>
        <dbReference type="Proteomes" id="UP000019491"/>
    </source>
</evidence>
<dbReference type="RefSeq" id="WP_037232090.1">
    <property type="nucleotide sequence ID" value="NZ_BAWF01000022.1"/>
</dbReference>
<dbReference type="GO" id="GO:0016787">
    <property type="term" value="F:hydrolase activity"/>
    <property type="evidence" value="ECO:0007669"/>
    <property type="project" value="UniProtKB-KW"/>
</dbReference>
<dbReference type="Pfam" id="PF08450">
    <property type="entry name" value="SGL"/>
    <property type="match status" value="1"/>
</dbReference>
<keyword evidence="5" id="KW-1185">Reference proteome</keyword>
<reference evidence="4 5" key="1">
    <citation type="submission" date="2014-02" db="EMBL/GenBank/DDBJ databases">
        <title>Whole genome shotgun sequence of Rhodococcus wratislaviensis NBRC 100605.</title>
        <authorList>
            <person name="Hosoyama A."/>
            <person name="Tsuchikane K."/>
            <person name="Yoshida I."/>
            <person name="Ohji S."/>
            <person name="Ichikawa N."/>
            <person name="Yamazoe A."/>
            <person name="Fujita N."/>
        </authorList>
    </citation>
    <scope>NUCLEOTIDE SEQUENCE [LARGE SCALE GENOMIC DNA]</scope>
    <source>
        <strain evidence="4 5">NBRC 100605</strain>
    </source>
</reference>
<comment type="caution">
    <text evidence="4">The sequence shown here is derived from an EMBL/GenBank/DDBJ whole genome shotgun (WGS) entry which is preliminary data.</text>
</comment>
<protein>
    <submittedName>
        <fullName evidence="4">Putative lactone hydrolase</fullName>
    </submittedName>
</protein>
<evidence type="ECO:0000313" key="4">
    <source>
        <dbReference type="EMBL" id="GAF45516.1"/>
    </source>
</evidence>
<sequence length="297" mass="31687">MSRDLRVVLTGHTFLESPRWHEGRIWVTDFFTNQILSATETGADLRVEAVVPQQPSGIGWLPDGRLVVVSMRDHRLLRREVSGALVTHAYLGDRACGFPNDMVVAADGRAYVGNFGFDLQSGAPMETAVLLCVDPDGAVTEVADDLWFPNGMVISDDGSLIVGESFGNRVTEFDIQPDGGLTGRRDFARFGPLPTVRAIADFLPGLSVTPDGCCLDADGALWVADAVNGRVLRVVRGGEIVDTIEPGAGVFACMLGGADGRTLFMCAAPDSDEEARSAARDAQLLATTVDVPRAGRP</sequence>
<dbReference type="Proteomes" id="UP000019491">
    <property type="component" value="Unassembled WGS sequence"/>
</dbReference>
<accession>X0Q4T7</accession>
<name>X0Q4T7_RHOWR</name>
<dbReference type="InterPro" id="IPR051262">
    <property type="entry name" value="SMP-30/CGR1_Lactonase"/>
</dbReference>
<dbReference type="SUPFAM" id="SSF63829">
    <property type="entry name" value="Calcium-dependent phosphotriesterase"/>
    <property type="match status" value="1"/>
</dbReference>
<feature type="domain" description="SMP-30/Gluconolactonase/LRE-like region" evidence="3">
    <location>
        <begin position="16"/>
        <end position="268"/>
    </location>
</feature>
<dbReference type="PANTHER" id="PTHR47572">
    <property type="entry name" value="LIPOPROTEIN-RELATED"/>
    <property type="match status" value="1"/>
</dbReference>
<dbReference type="OrthoDB" id="2633250at2"/>